<protein>
    <submittedName>
        <fullName evidence="2">Oxidoreductase</fullName>
    </submittedName>
</protein>
<dbReference type="InterPro" id="IPR036291">
    <property type="entry name" value="NAD(P)-bd_dom_sf"/>
</dbReference>
<dbReference type="Pfam" id="PF00107">
    <property type="entry name" value="ADH_zinc_N"/>
    <property type="match status" value="1"/>
</dbReference>
<gene>
    <name evidence="2" type="ordered locus">MADE_1012010</name>
</gene>
<reference evidence="2 3" key="2">
    <citation type="journal article" date="2015" name="Antonie Van Leeuwenhoek">
        <title>Ecophysiological diversity of a novel member of the genus Alteromonas, and description of Alteromonas mediterranea sp. nov.</title>
        <authorList>
            <person name="Ivanova E.P."/>
            <person name="Lopez-Perez M."/>
            <person name="Zabalos M."/>
            <person name="Nguyen S.H."/>
            <person name="Webb H.K."/>
            <person name="Ryan J."/>
            <person name="Lagutin K."/>
            <person name="Vyssotski M."/>
            <person name="Crawford R.J."/>
            <person name="Rodriguez-Valera F."/>
        </authorList>
    </citation>
    <scope>NUCLEOTIDE SEQUENCE [LARGE SCALE GENOMIC DNA]</scope>
    <source>
        <strain evidence="3">DSM 17117 / CIP 110805 / LMG 28347 / Deep ecotype</strain>
    </source>
</reference>
<evidence type="ECO:0000313" key="3">
    <source>
        <dbReference type="Proteomes" id="UP000001870"/>
    </source>
</evidence>
<dbReference type="InterPro" id="IPR051397">
    <property type="entry name" value="Zn-ADH-like_protein"/>
</dbReference>
<reference evidence="2 3" key="1">
    <citation type="journal article" date="2008" name="ISME J.">
        <title>Comparative genomics of two ecotypes of the marine planktonic copiotroph Alteromonas macleodii suggests alternative lifestyles associated with different kinds of particulate organic matter.</title>
        <authorList>
            <person name="Ivars-Martinez E."/>
            <person name="Martin-Cuadrado A.B."/>
            <person name="D'Auria G."/>
            <person name="Mira A."/>
            <person name="Ferriera S."/>
            <person name="Johnson J."/>
            <person name="Friedman R."/>
            <person name="Rodriguez-Valera F."/>
        </authorList>
    </citation>
    <scope>NUCLEOTIDE SEQUENCE [LARGE SCALE GENOMIC DNA]</scope>
    <source>
        <strain evidence="3">DSM 17117 / CIP 110805 / LMG 28347 / Deep ecotype</strain>
    </source>
</reference>
<dbReference type="SUPFAM" id="SSF51735">
    <property type="entry name" value="NAD(P)-binding Rossmann-fold domains"/>
    <property type="match status" value="1"/>
</dbReference>
<dbReference type="EMBL" id="CP001103">
    <property type="protein sequence ID" value="AEA98538.1"/>
    <property type="molecule type" value="Genomic_DNA"/>
</dbReference>
<dbReference type="Gene3D" id="3.40.50.720">
    <property type="entry name" value="NAD(P)-binding Rossmann-like Domain"/>
    <property type="match status" value="1"/>
</dbReference>
<dbReference type="SMART" id="SM00829">
    <property type="entry name" value="PKS_ER"/>
    <property type="match status" value="1"/>
</dbReference>
<dbReference type="InterPro" id="IPR020843">
    <property type="entry name" value="ER"/>
</dbReference>
<dbReference type="PANTHER" id="PTHR43677:SF4">
    <property type="entry name" value="QUINONE OXIDOREDUCTASE-LIKE PROTEIN 2"/>
    <property type="match status" value="1"/>
</dbReference>
<sequence>MVHRAGVSKGEHVLVTGASGGVGSAVVQLAKRRGAQVTAVVGKNKMDVLMEIGADRVIERNSDLVEVLGEKSVDVVVDNVAGEGFTQMSVVMKRGGRYASSGAIAGPIVTLDMRSFYLKDLTFIGCTAWDEPVFPNLVSYIERGEIKPMLARTYPLEDIVTAQKDFSEKKHVGKIVLLPPEQTPPQQDFIDSLKQ</sequence>
<dbReference type="PANTHER" id="PTHR43677">
    <property type="entry name" value="SHORT-CHAIN DEHYDROGENASE/REDUCTASE"/>
    <property type="match status" value="1"/>
</dbReference>
<dbReference type="RefSeq" id="WP_012518856.1">
    <property type="nucleotide sequence ID" value="NC_011138.3"/>
</dbReference>
<organism evidence="2 3">
    <name type="scientific">Alteromonas mediterranea (strain DSM 17117 / CIP 110805 / LMG 28347 / Deep ecotype)</name>
    <dbReference type="NCBI Taxonomy" id="1774373"/>
    <lineage>
        <taxon>Bacteria</taxon>
        <taxon>Pseudomonadati</taxon>
        <taxon>Pseudomonadota</taxon>
        <taxon>Gammaproteobacteria</taxon>
        <taxon>Alteromonadales</taxon>
        <taxon>Alteromonadaceae</taxon>
        <taxon>Alteromonas/Salinimonas group</taxon>
        <taxon>Alteromonas</taxon>
    </lineage>
</organism>
<dbReference type="KEGG" id="amc:MADE_1012010"/>
<feature type="domain" description="Enoyl reductase (ER)" evidence="1">
    <location>
        <begin position="1"/>
        <end position="177"/>
    </location>
</feature>
<name>F2G620_ALTMD</name>
<keyword evidence="3" id="KW-1185">Reference proteome</keyword>
<dbReference type="Proteomes" id="UP000001870">
    <property type="component" value="Chromosome"/>
</dbReference>
<dbReference type="HOGENOM" id="CLU_1433579_0_0_6"/>
<dbReference type="PROSITE" id="PS01162">
    <property type="entry name" value="QOR_ZETA_CRYSTAL"/>
    <property type="match status" value="1"/>
</dbReference>
<dbReference type="InterPro" id="IPR002364">
    <property type="entry name" value="Quin_OxRdtase/zeta-crystal_CS"/>
</dbReference>
<dbReference type="GO" id="GO:0008270">
    <property type="term" value="F:zinc ion binding"/>
    <property type="evidence" value="ECO:0007669"/>
    <property type="project" value="InterPro"/>
</dbReference>
<dbReference type="Gene3D" id="3.90.180.10">
    <property type="entry name" value="Medium-chain alcohol dehydrogenases, catalytic domain"/>
    <property type="match status" value="1"/>
</dbReference>
<dbReference type="InterPro" id="IPR013149">
    <property type="entry name" value="ADH-like_C"/>
</dbReference>
<accession>F2G620</accession>
<dbReference type="AlphaFoldDB" id="F2G620"/>
<proteinExistence type="predicted"/>
<dbReference type="GO" id="GO:0016491">
    <property type="term" value="F:oxidoreductase activity"/>
    <property type="evidence" value="ECO:0007669"/>
    <property type="project" value="InterPro"/>
</dbReference>
<evidence type="ECO:0000259" key="1">
    <source>
        <dbReference type="SMART" id="SM00829"/>
    </source>
</evidence>
<evidence type="ECO:0000313" key="2">
    <source>
        <dbReference type="EMBL" id="AEA98538.1"/>
    </source>
</evidence>